<comment type="caution">
    <text evidence="2">The sequence shown here is derived from an EMBL/GenBank/DDBJ whole genome shotgun (WGS) entry which is preliminary data.</text>
</comment>
<protein>
    <submittedName>
        <fullName evidence="2">Uncharacterized protein</fullName>
    </submittedName>
</protein>
<dbReference type="AlphaFoldDB" id="A0A6N2ADU2"/>
<proteinExistence type="predicted"/>
<evidence type="ECO:0000313" key="2">
    <source>
        <dbReference type="EMBL" id="TMW80366.1"/>
    </source>
</evidence>
<dbReference type="EMBL" id="RXGB01061731">
    <property type="protein sequence ID" value="TMW80366.1"/>
    <property type="molecule type" value="Genomic_DNA"/>
</dbReference>
<accession>A0A6N2ADU2</accession>
<organism evidence="2">
    <name type="scientific">Solanum chilense</name>
    <name type="common">Tomato</name>
    <name type="synonym">Lycopersicon chilense</name>
    <dbReference type="NCBI Taxonomy" id="4083"/>
    <lineage>
        <taxon>Eukaryota</taxon>
        <taxon>Viridiplantae</taxon>
        <taxon>Streptophyta</taxon>
        <taxon>Embryophyta</taxon>
        <taxon>Tracheophyta</taxon>
        <taxon>Spermatophyta</taxon>
        <taxon>Magnoliopsida</taxon>
        <taxon>eudicotyledons</taxon>
        <taxon>Gunneridae</taxon>
        <taxon>Pentapetalae</taxon>
        <taxon>asterids</taxon>
        <taxon>lamiids</taxon>
        <taxon>Solanales</taxon>
        <taxon>Solanaceae</taxon>
        <taxon>Solanoideae</taxon>
        <taxon>Solaneae</taxon>
        <taxon>Solanum</taxon>
        <taxon>Solanum subgen. Lycopersicon</taxon>
    </lineage>
</organism>
<dbReference type="PANTHER" id="PTHR33325:SF11">
    <property type="entry name" value="COLD SHOCK DOMAIN-CONTAINING PROTEIN 4-LIKE"/>
    <property type="match status" value="1"/>
</dbReference>
<sequence length="286" mass="33433">MVNLAKLEFTVLQSSGRNYLLWVLDAEIYLDAMGLGGTIKEENKASNQNCARAMIFLRCHLDEILKIEYLTLKLVIHSKTRYDWMHLRLQDFKSIHEFNSVMFKITSQLKLCGETVSEIDMMEKTFSTFYALNVLLQQQHREKGFKKYSELISYLLVDEQNNNLLLKNNENRPTGSEPLPEVNETYTHHARREKGRDPIRGHGRGRGRGRGRDYGQERHYARDCRTPKHLVDLYQESLKKKEKNPQENFISENQVDITHLDVADFFAHPKGKIDHLICDGFVNMEE</sequence>
<gene>
    <name evidence="2" type="ORF">EJD97_020883</name>
</gene>
<feature type="region of interest" description="Disordered" evidence="1">
    <location>
        <begin position="188"/>
        <end position="218"/>
    </location>
</feature>
<reference evidence="2" key="1">
    <citation type="submission" date="2019-05" db="EMBL/GenBank/DDBJ databases">
        <title>The de novo reference genome and transcriptome assemblies of the wild tomato species Solanum chilense.</title>
        <authorList>
            <person name="Stam R."/>
            <person name="Nosenko T."/>
            <person name="Hoerger A.C."/>
            <person name="Stephan W."/>
            <person name="Seidel M.A."/>
            <person name="Kuhn J.M.M."/>
            <person name="Haberer G."/>
            <person name="Tellier A."/>
        </authorList>
    </citation>
    <scope>NUCLEOTIDE SEQUENCE</scope>
    <source>
        <tissue evidence="2">Mature leaves</tissue>
    </source>
</reference>
<dbReference type="PANTHER" id="PTHR33325">
    <property type="entry name" value="ZINC FINGER, CCHC-TYPE-RELATED"/>
    <property type="match status" value="1"/>
</dbReference>
<name>A0A6N2ADU2_SOLCI</name>
<evidence type="ECO:0000256" key="1">
    <source>
        <dbReference type="SAM" id="MobiDB-lite"/>
    </source>
</evidence>